<proteinExistence type="predicted"/>
<gene>
    <name evidence="1" type="ORF">ILUMI_07984</name>
</gene>
<evidence type="ECO:0000313" key="1">
    <source>
        <dbReference type="EMBL" id="KAF2898191.1"/>
    </source>
</evidence>
<dbReference type="Proteomes" id="UP000801492">
    <property type="component" value="Unassembled WGS sequence"/>
</dbReference>
<sequence>MLEQRVSLIVLMRENKWFQINLHHQQTVNAKNDNKIVNLVAPERAENCTIVACTSALGNAVPPMILFKEQRLKSTFGNGLPPGSKIAMASNDSMTTTLFIEWRLGFTPLTRGSYLNMFMRQVFPPAEKKNQSQNSNDESDPDDTLSLAVLQKCLNQQSTPMTENTFSKTLVAPTKPAAKQVKRIKTLNHKAQEVT</sequence>
<comment type="caution">
    <text evidence="1">The sequence shown here is derived from an EMBL/GenBank/DDBJ whole genome shotgun (WGS) entry which is preliminary data.</text>
</comment>
<evidence type="ECO:0000313" key="2">
    <source>
        <dbReference type="Proteomes" id="UP000801492"/>
    </source>
</evidence>
<accession>A0A8K0D769</accession>
<dbReference type="EMBL" id="VTPC01003659">
    <property type="protein sequence ID" value="KAF2898191.1"/>
    <property type="molecule type" value="Genomic_DNA"/>
</dbReference>
<name>A0A8K0D769_IGNLU</name>
<keyword evidence="2" id="KW-1185">Reference proteome</keyword>
<dbReference type="OrthoDB" id="8194222at2759"/>
<protein>
    <submittedName>
        <fullName evidence="1">Uncharacterized protein</fullName>
    </submittedName>
</protein>
<dbReference type="AlphaFoldDB" id="A0A8K0D769"/>
<organism evidence="1 2">
    <name type="scientific">Ignelater luminosus</name>
    <name type="common">Cucubano</name>
    <name type="synonym">Pyrophorus luminosus</name>
    <dbReference type="NCBI Taxonomy" id="2038154"/>
    <lineage>
        <taxon>Eukaryota</taxon>
        <taxon>Metazoa</taxon>
        <taxon>Ecdysozoa</taxon>
        <taxon>Arthropoda</taxon>
        <taxon>Hexapoda</taxon>
        <taxon>Insecta</taxon>
        <taxon>Pterygota</taxon>
        <taxon>Neoptera</taxon>
        <taxon>Endopterygota</taxon>
        <taxon>Coleoptera</taxon>
        <taxon>Polyphaga</taxon>
        <taxon>Elateriformia</taxon>
        <taxon>Elateroidea</taxon>
        <taxon>Elateridae</taxon>
        <taxon>Agrypninae</taxon>
        <taxon>Pyrophorini</taxon>
        <taxon>Ignelater</taxon>
    </lineage>
</organism>
<reference evidence="1" key="1">
    <citation type="submission" date="2019-08" db="EMBL/GenBank/DDBJ databases">
        <title>The genome of the North American firefly Photinus pyralis.</title>
        <authorList>
            <consortium name="Photinus pyralis genome working group"/>
            <person name="Fallon T.R."/>
            <person name="Sander Lower S.E."/>
            <person name="Weng J.-K."/>
        </authorList>
    </citation>
    <scope>NUCLEOTIDE SEQUENCE</scope>
    <source>
        <strain evidence="1">TRF0915ILg1</strain>
        <tissue evidence="1">Whole body</tissue>
    </source>
</reference>